<name>A0A2W4J823_9PSEU</name>
<dbReference type="Gene3D" id="3.40.50.1820">
    <property type="entry name" value="alpha/beta hydrolase"/>
    <property type="match status" value="1"/>
</dbReference>
<dbReference type="GO" id="GO:0046872">
    <property type="term" value="F:metal ion binding"/>
    <property type="evidence" value="ECO:0007669"/>
    <property type="project" value="UniProtKB-KW"/>
</dbReference>
<comment type="similarity">
    <text evidence="1">Belongs to the tannase family.</text>
</comment>
<accession>A0A2W4J823</accession>
<dbReference type="Pfam" id="PF07519">
    <property type="entry name" value="Tannase"/>
    <property type="match status" value="1"/>
</dbReference>
<evidence type="ECO:0000313" key="9">
    <source>
        <dbReference type="EMBL" id="PZM94328.1"/>
    </source>
</evidence>
<evidence type="ECO:0000256" key="8">
    <source>
        <dbReference type="SAM" id="SignalP"/>
    </source>
</evidence>
<sequence length="443" mass="48352">MSRRIWVLSAAVVLGIALSPVEAVAHSAEPVVSGHCARIGQLRVPGAAHQKVSCLAGLTTVSTEKSGHTNPEDYVGLTAADMPRPAGVPGIQIDGYFPDDSRSNTNHGWNHDAQFVLRLPDRWNGGLVVSGTPGNRRQYANDRAIADQVLAMGYAFAATDKGNTGVAFYHGQRYPGEAIAEWHQRLTELTVAAKHVVRQRYGRPPSTTLAAGISNGGYLVRWQLENRPSLYDGGVDWEGTLWTTNGPNLFTFLPVALRNYPAYAEGGEEAEAARQRMLDAGFAPGSEFLWDYHYRVYWDLTQRIYREALDPSYDGPLDAGVPFCRSGTPACDADYDYASRPQAQRAVRRIALTGRIGKPLITLHGTLDTLLPIGVDSDVYADMVRKAGRGALHTYWRVEGGNHTDGLVDEYPGRLTAIGPYFVEAVRSLTGRQGTVVSARTTR</sequence>
<evidence type="ECO:0000256" key="5">
    <source>
        <dbReference type="ARBA" id="ARBA00022801"/>
    </source>
</evidence>
<evidence type="ECO:0000256" key="7">
    <source>
        <dbReference type="ARBA" id="ARBA00023157"/>
    </source>
</evidence>
<dbReference type="AlphaFoldDB" id="A0A2W4J823"/>
<keyword evidence="6" id="KW-0106">Calcium</keyword>
<dbReference type="InterPro" id="IPR011118">
    <property type="entry name" value="Tannase/feruloyl_esterase"/>
</dbReference>
<keyword evidence="3" id="KW-0479">Metal-binding</keyword>
<reference evidence="9" key="1">
    <citation type="submission" date="2018-05" db="EMBL/GenBank/DDBJ databases">
        <authorList>
            <person name="Lanie J.A."/>
            <person name="Ng W.-L."/>
            <person name="Kazmierczak K.M."/>
            <person name="Andrzejewski T.M."/>
            <person name="Davidsen T.M."/>
            <person name="Wayne K.J."/>
            <person name="Tettelin H."/>
            <person name="Glass J.I."/>
            <person name="Rusch D."/>
            <person name="Podicherti R."/>
            <person name="Tsui H.-C.T."/>
            <person name="Winkler M.E."/>
        </authorList>
    </citation>
    <scope>NUCLEOTIDE SEQUENCE</scope>
    <source>
        <strain evidence="9">ZC4RG45</strain>
    </source>
</reference>
<gene>
    <name evidence="9" type="ORF">DIU77_14455</name>
</gene>
<dbReference type="GO" id="GO:0052689">
    <property type="term" value="F:carboxylic ester hydrolase activity"/>
    <property type="evidence" value="ECO:0007669"/>
    <property type="project" value="UniProtKB-KW"/>
</dbReference>
<keyword evidence="5 9" id="KW-0378">Hydrolase</keyword>
<keyword evidence="2" id="KW-0719">Serine esterase</keyword>
<evidence type="ECO:0000256" key="4">
    <source>
        <dbReference type="ARBA" id="ARBA00022729"/>
    </source>
</evidence>
<proteinExistence type="inferred from homology"/>
<evidence type="ECO:0000256" key="1">
    <source>
        <dbReference type="ARBA" id="ARBA00006249"/>
    </source>
</evidence>
<protein>
    <submittedName>
        <fullName evidence="9">Tannase/feruloyl esterase family alpha/beta hydrolase</fullName>
    </submittedName>
</protein>
<evidence type="ECO:0000256" key="3">
    <source>
        <dbReference type="ARBA" id="ARBA00022723"/>
    </source>
</evidence>
<comment type="caution">
    <text evidence="9">The sequence shown here is derived from an EMBL/GenBank/DDBJ whole genome shotgun (WGS) entry which is preliminary data.</text>
</comment>
<dbReference type="InterPro" id="IPR029058">
    <property type="entry name" value="AB_hydrolase_fold"/>
</dbReference>
<feature type="chain" id="PRO_5016046606" evidence="8">
    <location>
        <begin position="26"/>
        <end position="443"/>
    </location>
</feature>
<dbReference type="STRING" id="1111738.GCA_000427905_02556"/>
<feature type="signal peptide" evidence="8">
    <location>
        <begin position="1"/>
        <end position="25"/>
    </location>
</feature>
<keyword evidence="4 8" id="KW-0732">Signal</keyword>
<evidence type="ECO:0000256" key="6">
    <source>
        <dbReference type="ARBA" id="ARBA00022837"/>
    </source>
</evidence>
<organism evidence="9">
    <name type="scientific">Thermocrispum agreste</name>
    <dbReference type="NCBI Taxonomy" id="37925"/>
    <lineage>
        <taxon>Bacteria</taxon>
        <taxon>Bacillati</taxon>
        <taxon>Actinomycetota</taxon>
        <taxon>Actinomycetes</taxon>
        <taxon>Pseudonocardiales</taxon>
        <taxon>Pseudonocardiaceae</taxon>
        <taxon>Thermocrispum</taxon>
    </lineage>
</organism>
<evidence type="ECO:0000256" key="2">
    <source>
        <dbReference type="ARBA" id="ARBA00022487"/>
    </source>
</evidence>
<keyword evidence="7" id="KW-1015">Disulfide bond</keyword>
<dbReference type="SUPFAM" id="SSF53474">
    <property type="entry name" value="alpha/beta-Hydrolases"/>
    <property type="match status" value="1"/>
</dbReference>
<dbReference type="EMBL" id="QGUI01000601">
    <property type="protein sequence ID" value="PZM94328.1"/>
    <property type="molecule type" value="Genomic_DNA"/>
</dbReference>